<dbReference type="STRING" id="1239962.C943_03927"/>
<dbReference type="AlphaFoldDB" id="M7X9K5"/>
<sequence>MVVNAANVITSQRKLPAKTAKKDPIKMLERASGKVLNLMAWSQACFLLVSVTSIFQ</sequence>
<dbReference type="Proteomes" id="UP000010953">
    <property type="component" value="Unassembled WGS sequence"/>
</dbReference>
<evidence type="ECO:0000313" key="1">
    <source>
        <dbReference type="EMBL" id="EMS34110.1"/>
    </source>
</evidence>
<proteinExistence type="predicted"/>
<gene>
    <name evidence="1" type="ORF">C943_03927</name>
</gene>
<dbReference type="InParanoid" id="M7X9K5"/>
<reference evidence="1" key="1">
    <citation type="submission" date="2013-01" db="EMBL/GenBank/DDBJ databases">
        <title>Genome assembly of Mariniradius saccharolyticus AK6.</title>
        <authorList>
            <person name="Vaidya B."/>
            <person name="Khatri I."/>
            <person name="Tanuku N.R.S."/>
            <person name="Subramanian S."/>
            <person name="Pinnaka A."/>
        </authorList>
    </citation>
    <scope>NUCLEOTIDE SEQUENCE [LARGE SCALE GENOMIC DNA]</scope>
    <source>
        <strain evidence="1">AK6</strain>
    </source>
</reference>
<evidence type="ECO:0000313" key="2">
    <source>
        <dbReference type="Proteomes" id="UP000010953"/>
    </source>
</evidence>
<accession>M7X9K5</accession>
<dbReference type="EMBL" id="AMZY02000007">
    <property type="protein sequence ID" value="EMS34110.1"/>
    <property type="molecule type" value="Genomic_DNA"/>
</dbReference>
<keyword evidence="2" id="KW-1185">Reference proteome</keyword>
<protein>
    <submittedName>
        <fullName evidence="1">Uncharacterized protein</fullName>
    </submittedName>
</protein>
<name>M7X9K5_9BACT</name>
<organism evidence="1 2">
    <name type="scientific">Mariniradius saccharolyticus AK6</name>
    <dbReference type="NCBI Taxonomy" id="1239962"/>
    <lineage>
        <taxon>Bacteria</taxon>
        <taxon>Pseudomonadati</taxon>
        <taxon>Bacteroidota</taxon>
        <taxon>Cytophagia</taxon>
        <taxon>Cytophagales</taxon>
        <taxon>Cyclobacteriaceae</taxon>
        <taxon>Mariniradius</taxon>
    </lineage>
</organism>
<comment type="caution">
    <text evidence="1">The sequence shown here is derived from an EMBL/GenBank/DDBJ whole genome shotgun (WGS) entry which is preliminary data.</text>
</comment>